<comment type="similarity">
    <text evidence="1">In the N-terminal section; belongs to the LXG family.</text>
</comment>
<protein>
    <submittedName>
        <fullName evidence="4">Transposase</fullName>
    </submittedName>
</protein>
<dbReference type="Pfam" id="PF04740">
    <property type="entry name" value="LXG"/>
    <property type="match status" value="1"/>
</dbReference>
<dbReference type="InterPro" id="IPR006829">
    <property type="entry name" value="LXG_dom"/>
</dbReference>
<dbReference type="OrthoDB" id="2806194at2"/>
<feature type="domain" description="LXG" evidence="3">
    <location>
        <begin position="1"/>
        <end position="234"/>
    </location>
</feature>
<feature type="region of interest" description="Disordered" evidence="2">
    <location>
        <begin position="223"/>
        <end position="247"/>
    </location>
</feature>
<accession>A0A544T2X8</accession>
<keyword evidence="5" id="KW-1185">Reference proteome</keyword>
<evidence type="ECO:0000256" key="1">
    <source>
        <dbReference type="ARBA" id="ARBA00034117"/>
    </source>
</evidence>
<proteinExistence type="inferred from homology"/>
<sequence>MKILDVGPFHDGLQRNINMLNRIEGEMKTIETAIEGLVSMEDSLKGSGGNAIRAFYNDCHLPFLQFFFTFKAAFDSTLTQMGAALDALEPDRNGFIRQSFLEGELEEGLTEISQVTSNLTDETNGIMDQVADIVALPHLDDSGVQDGVSNAKKKRDNTVTDLNEFDTNQTNALTQIESDLLTLELWLLEIEGMMNDGLTDIDFPADRWGEYTESHPLRTQLDTRLGKTDNVDADGEEEKPGDVSSANPTVMMLKDAVGHAKRLNTGVTGGISAFGMYVAGKDGGITTSRVFNPKTGKYSYRINATGNALKNLRVDLDSKAFKELMKNVPKGNRKWSPKHYEIAANNKVTLKYGTKKPGQSGWSGTGDEALKKHPSLAYFNDQATNMQKAKTVGSAALKGAGKSFTDLVDVKGMATSGVFKGAGKALGPIGAGLSYYSNYTTAKDEGLSDGEAAGRATVDTAIDVAVGGAVQAGFTAAFTVAIPIPGVGTAVGVGLGILANVALNTKFGEEDKSVMDHVKGWFH</sequence>
<evidence type="ECO:0000256" key="2">
    <source>
        <dbReference type="SAM" id="MobiDB-lite"/>
    </source>
</evidence>
<name>A0A544T2X8_9BACI</name>
<organism evidence="4 5">
    <name type="scientific">Psychrobacillus lasiicapitis</name>
    <dbReference type="NCBI Taxonomy" id="1636719"/>
    <lineage>
        <taxon>Bacteria</taxon>
        <taxon>Bacillati</taxon>
        <taxon>Bacillota</taxon>
        <taxon>Bacilli</taxon>
        <taxon>Bacillales</taxon>
        <taxon>Bacillaceae</taxon>
        <taxon>Psychrobacillus</taxon>
    </lineage>
</organism>
<evidence type="ECO:0000313" key="5">
    <source>
        <dbReference type="Proteomes" id="UP000317316"/>
    </source>
</evidence>
<comment type="caution">
    <text evidence="4">The sequence shown here is derived from an EMBL/GenBank/DDBJ whole genome shotgun (WGS) entry which is preliminary data.</text>
</comment>
<dbReference type="AlphaFoldDB" id="A0A544T2X8"/>
<dbReference type="Proteomes" id="UP000317316">
    <property type="component" value="Unassembled WGS sequence"/>
</dbReference>
<dbReference type="RefSeq" id="WP_142539546.1">
    <property type="nucleotide sequence ID" value="NZ_BMIE01000001.1"/>
</dbReference>
<dbReference type="EMBL" id="VDGH01000008">
    <property type="protein sequence ID" value="TQR11761.1"/>
    <property type="molecule type" value="Genomic_DNA"/>
</dbReference>
<gene>
    <name evidence="4" type="ORF">FG382_14180</name>
</gene>
<evidence type="ECO:0000313" key="4">
    <source>
        <dbReference type="EMBL" id="TQR11761.1"/>
    </source>
</evidence>
<evidence type="ECO:0000259" key="3">
    <source>
        <dbReference type="PROSITE" id="PS51756"/>
    </source>
</evidence>
<reference evidence="4 5" key="1">
    <citation type="submission" date="2019-05" db="EMBL/GenBank/DDBJ databases">
        <title>Psychrobacillus vulpis sp. nov., a new species isolated from feces of a red fox that inhabits in The Tablas de Daimiel Natural Park, Albacete, Spain.</title>
        <authorList>
            <person name="Rodriguez M."/>
            <person name="Reina J.C."/>
            <person name="Bejar V."/>
            <person name="Llamas I."/>
        </authorList>
    </citation>
    <scope>NUCLEOTIDE SEQUENCE [LARGE SCALE GENOMIC DNA]</scope>
    <source>
        <strain evidence="4 5">NEAU-3TGS17</strain>
    </source>
</reference>
<dbReference type="PROSITE" id="PS51756">
    <property type="entry name" value="LXG"/>
    <property type="match status" value="1"/>
</dbReference>